<protein>
    <submittedName>
        <fullName evidence="2">Uncharacterized protein</fullName>
    </submittedName>
</protein>
<keyword evidence="1" id="KW-0472">Membrane</keyword>
<evidence type="ECO:0000313" key="3">
    <source>
        <dbReference type="EMBL" id="SPR03150.1"/>
    </source>
</evidence>
<organism evidence="2 4">
    <name type="scientific">Orientia tsutsugamushi str. Gilliam</name>
    <dbReference type="NCBI Taxonomy" id="1359184"/>
    <lineage>
        <taxon>Bacteria</taxon>
        <taxon>Pseudomonadati</taxon>
        <taxon>Pseudomonadota</taxon>
        <taxon>Alphaproteobacteria</taxon>
        <taxon>Rickettsiales</taxon>
        <taxon>Rickettsiaceae</taxon>
        <taxon>Rickettsieae</taxon>
        <taxon>Orientia</taxon>
    </lineage>
</organism>
<reference evidence="2 4" key="1">
    <citation type="submission" date="2015-02" db="EMBL/GenBank/DDBJ databases">
        <title>Genome Sequencing of Rickettsiales.</title>
        <authorList>
            <person name="Daugherty S.C."/>
            <person name="Su Q."/>
            <person name="Abolude K."/>
            <person name="Beier-Sexton M."/>
            <person name="Carlyon J.A."/>
            <person name="Carter R."/>
            <person name="Day N.P."/>
            <person name="Dumler S.J."/>
            <person name="Dyachenko V."/>
            <person name="Godinez A."/>
            <person name="Kurtti T.J."/>
            <person name="Lichay M."/>
            <person name="Mullins K.E."/>
            <person name="Ott S."/>
            <person name="Pappas-Brown V."/>
            <person name="Paris D.H."/>
            <person name="Patel P."/>
            <person name="Richards A.L."/>
            <person name="Sadzewicz L."/>
            <person name="Sears K."/>
            <person name="Seidman D."/>
            <person name="Sengamalay N."/>
            <person name="Stenos J."/>
            <person name="Tallon L.J."/>
            <person name="Vincent G."/>
            <person name="Fraser C.M."/>
            <person name="Munderloh U."/>
            <person name="Dunning-Hotopp J.C."/>
        </authorList>
    </citation>
    <scope>NUCLEOTIDE SEQUENCE [LARGE SCALE GENOMIC DNA]</scope>
    <source>
        <strain evidence="2 4">Gilliam</strain>
    </source>
</reference>
<feature type="transmembrane region" description="Helical" evidence="1">
    <location>
        <begin position="20"/>
        <end position="38"/>
    </location>
</feature>
<dbReference type="Proteomes" id="UP000244959">
    <property type="component" value="Chromosome I"/>
</dbReference>
<evidence type="ECO:0000313" key="2">
    <source>
        <dbReference type="EMBL" id="KJV53740.1"/>
    </source>
</evidence>
<gene>
    <name evidence="3" type="ORF">GILLIAM_00257</name>
    <name evidence="2" type="ORF">OTSGILL_0491</name>
</gene>
<proteinExistence type="predicted"/>
<keyword evidence="1" id="KW-0812">Transmembrane</keyword>
<keyword evidence="5" id="KW-1185">Reference proteome</keyword>
<dbReference type="EMBL" id="LANO01000004">
    <property type="protein sequence ID" value="KJV53740.1"/>
    <property type="molecule type" value="Genomic_DNA"/>
</dbReference>
<keyword evidence="1" id="KW-1133">Transmembrane helix</keyword>
<reference evidence="3" key="2">
    <citation type="submission" date="2018-03" db="EMBL/GenBank/DDBJ databases">
        <authorList>
            <person name="Keele B.F."/>
        </authorList>
    </citation>
    <scope>NUCLEOTIDE SEQUENCE [LARGE SCALE GENOMIC DNA]</scope>
    <source>
        <strain evidence="3">Gilliam</strain>
    </source>
</reference>
<dbReference type="AlphaFoldDB" id="A0A0F3MDB9"/>
<reference evidence="5" key="3">
    <citation type="submission" date="2018-03" db="EMBL/GenBank/DDBJ databases">
        <authorList>
            <person name="Batty M. E."/>
            <person name="Batty M E."/>
        </authorList>
    </citation>
    <scope>NUCLEOTIDE SEQUENCE [LARGE SCALE GENOMIC DNA]</scope>
    <source>
        <strain evidence="5">Gilliam</strain>
    </source>
</reference>
<accession>A0A0F3MDB9</accession>
<evidence type="ECO:0000313" key="4">
    <source>
        <dbReference type="Proteomes" id="UP000033769"/>
    </source>
</evidence>
<evidence type="ECO:0000256" key="1">
    <source>
        <dbReference type="SAM" id="Phobius"/>
    </source>
</evidence>
<dbReference type="PATRIC" id="fig|1359184.3.peg.1863"/>
<sequence>MLQKTEANIKINIKILNAMLCEAVLNLFNTVTCIIYVYTNTIFKYYKSASNFLS</sequence>
<name>A0A0F3MDB9_ORITS</name>
<dbReference type="EMBL" id="LS398551">
    <property type="protein sequence ID" value="SPR03150.1"/>
    <property type="molecule type" value="Genomic_DNA"/>
</dbReference>
<dbReference type="Proteomes" id="UP000033769">
    <property type="component" value="Unassembled WGS sequence"/>
</dbReference>
<evidence type="ECO:0000313" key="5">
    <source>
        <dbReference type="Proteomes" id="UP000244959"/>
    </source>
</evidence>